<dbReference type="Gene3D" id="2.40.110.10">
    <property type="entry name" value="Butyryl-CoA Dehydrogenase, subunit A, domain 2"/>
    <property type="match status" value="1"/>
</dbReference>
<evidence type="ECO:0000259" key="7">
    <source>
        <dbReference type="Pfam" id="PF02771"/>
    </source>
</evidence>
<dbReference type="GO" id="GO:0003995">
    <property type="term" value="F:acyl-CoA dehydrogenase activity"/>
    <property type="evidence" value="ECO:0007669"/>
    <property type="project" value="TreeGrafter"/>
</dbReference>
<organism evidence="8 9">
    <name type="scientific">Glaciibacter psychrotolerans</name>
    <dbReference type="NCBI Taxonomy" id="670054"/>
    <lineage>
        <taxon>Bacteria</taxon>
        <taxon>Bacillati</taxon>
        <taxon>Actinomycetota</taxon>
        <taxon>Actinomycetes</taxon>
        <taxon>Micrococcales</taxon>
        <taxon>Microbacteriaceae</taxon>
        <taxon>Glaciibacter</taxon>
    </lineage>
</organism>
<keyword evidence="3" id="KW-0285">Flavoprotein</keyword>
<dbReference type="InterPro" id="IPR009075">
    <property type="entry name" value="AcylCo_DH/oxidase_C"/>
</dbReference>
<dbReference type="PANTHER" id="PTHR43884:SF20">
    <property type="entry name" value="ACYL-COA DEHYDROGENASE FADE28"/>
    <property type="match status" value="1"/>
</dbReference>
<comment type="cofactor">
    <cofactor evidence="1">
        <name>FAD</name>
        <dbReference type="ChEBI" id="CHEBI:57692"/>
    </cofactor>
</comment>
<keyword evidence="5" id="KW-0560">Oxidoreductase</keyword>
<evidence type="ECO:0000256" key="1">
    <source>
        <dbReference type="ARBA" id="ARBA00001974"/>
    </source>
</evidence>
<dbReference type="InterPro" id="IPR009100">
    <property type="entry name" value="AcylCoA_DH/oxidase_NM_dom_sf"/>
</dbReference>
<evidence type="ECO:0000256" key="5">
    <source>
        <dbReference type="ARBA" id="ARBA00023002"/>
    </source>
</evidence>
<dbReference type="PANTHER" id="PTHR43884">
    <property type="entry name" value="ACYL-COA DEHYDROGENASE"/>
    <property type="match status" value="1"/>
</dbReference>
<evidence type="ECO:0000256" key="4">
    <source>
        <dbReference type="ARBA" id="ARBA00022827"/>
    </source>
</evidence>
<dbReference type="SUPFAM" id="SSF56645">
    <property type="entry name" value="Acyl-CoA dehydrogenase NM domain-like"/>
    <property type="match status" value="1"/>
</dbReference>
<feature type="domain" description="Acyl-CoA dehydrogenase/oxidase C-terminal" evidence="6">
    <location>
        <begin position="235"/>
        <end position="367"/>
    </location>
</feature>
<reference evidence="8 9" key="1">
    <citation type="submission" date="2020-07" db="EMBL/GenBank/DDBJ databases">
        <title>Sequencing the genomes of 1000 actinobacteria strains.</title>
        <authorList>
            <person name="Klenk H.-P."/>
        </authorList>
    </citation>
    <scope>NUCLEOTIDE SEQUENCE [LARGE SCALE GENOMIC DNA]</scope>
    <source>
        <strain evidence="8 9">LI1</strain>
    </source>
</reference>
<dbReference type="Gene3D" id="1.10.540.10">
    <property type="entry name" value="Acyl-CoA dehydrogenase/oxidase, N-terminal domain"/>
    <property type="match status" value="1"/>
</dbReference>
<dbReference type="EMBL" id="JACCFM010000001">
    <property type="protein sequence ID" value="NYJ20463.1"/>
    <property type="molecule type" value="Genomic_DNA"/>
</dbReference>
<evidence type="ECO:0000313" key="8">
    <source>
        <dbReference type="EMBL" id="NYJ20463.1"/>
    </source>
</evidence>
<accession>A0A7Z0EF12</accession>
<evidence type="ECO:0000259" key="6">
    <source>
        <dbReference type="Pfam" id="PF00441"/>
    </source>
</evidence>
<dbReference type="Pfam" id="PF02771">
    <property type="entry name" value="Acyl-CoA_dh_N"/>
    <property type="match status" value="1"/>
</dbReference>
<protein>
    <submittedName>
        <fullName evidence="8">Alkylation response protein AidB-like acyl-CoA dehydrogenase</fullName>
    </submittedName>
</protein>
<dbReference type="SUPFAM" id="SSF47203">
    <property type="entry name" value="Acyl-CoA dehydrogenase C-terminal domain-like"/>
    <property type="match status" value="1"/>
</dbReference>
<keyword evidence="9" id="KW-1185">Reference proteome</keyword>
<dbReference type="CDD" id="cd00567">
    <property type="entry name" value="ACAD"/>
    <property type="match status" value="1"/>
</dbReference>
<evidence type="ECO:0000256" key="2">
    <source>
        <dbReference type="ARBA" id="ARBA00009347"/>
    </source>
</evidence>
<gene>
    <name evidence="8" type="ORF">HNR05_002254</name>
</gene>
<sequence>MQFELSDEQRELAEFIRELLSSKSDSASVRATIAHDAPFDAELWSVLCDQIGAASLAIPEEYGGAGYSTFETHIVLEELGYALTPSPYFGSVALAAQAVLASGNAEACARLLPSVADGSRIAALAWADPTGRWSPADVGVSAQETDGVWRLSGETPLVIDGIAADLVLVIAATPRGPALFELTDTGALTKESTPALDPALSFATYRFDASAATLLACEADTPFLDRLRDLALTALTAIQVGAAARGLDMTVAYSLQRAQFGRLIGSYQALKHRMADLHVRLETARTTSRAAAWAAANDSAELGQLASLAKTWCSDSLTAIASETIQLHGGIAITWEHDAHLVFKRAHATAQLFGSPGEQRARVAQSLGLDRTSA</sequence>
<dbReference type="InterPro" id="IPR046373">
    <property type="entry name" value="Acyl-CoA_Oxase/DH_mid-dom_sf"/>
</dbReference>
<feature type="domain" description="Acyl-CoA dehydrogenase/oxidase N-terminal" evidence="7">
    <location>
        <begin position="6"/>
        <end position="118"/>
    </location>
</feature>
<dbReference type="GO" id="GO:0050660">
    <property type="term" value="F:flavin adenine dinucleotide binding"/>
    <property type="evidence" value="ECO:0007669"/>
    <property type="project" value="InterPro"/>
</dbReference>
<dbReference type="Gene3D" id="1.20.140.10">
    <property type="entry name" value="Butyryl-CoA Dehydrogenase, subunit A, domain 3"/>
    <property type="match status" value="1"/>
</dbReference>
<evidence type="ECO:0000256" key="3">
    <source>
        <dbReference type="ARBA" id="ARBA00022630"/>
    </source>
</evidence>
<comment type="caution">
    <text evidence="8">The sequence shown here is derived from an EMBL/GenBank/DDBJ whole genome shotgun (WGS) entry which is preliminary data.</text>
</comment>
<dbReference type="InterPro" id="IPR013786">
    <property type="entry name" value="AcylCoA_DH/ox_N"/>
</dbReference>
<dbReference type="AlphaFoldDB" id="A0A7Z0EF12"/>
<proteinExistence type="inferred from homology"/>
<evidence type="ECO:0000313" key="9">
    <source>
        <dbReference type="Proteomes" id="UP000537260"/>
    </source>
</evidence>
<dbReference type="RefSeq" id="WP_179579069.1">
    <property type="nucleotide sequence ID" value="NZ_JACCFM010000001.1"/>
</dbReference>
<dbReference type="InterPro" id="IPR037069">
    <property type="entry name" value="AcylCoA_DH/ox_N_sf"/>
</dbReference>
<keyword evidence="4" id="KW-0274">FAD</keyword>
<dbReference type="Proteomes" id="UP000537260">
    <property type="component" value="Unassembled WGS sequence"/>
</dbReference>
<comment type="similarity">
    <text evidence="2">Belongs to the acyl-CoA dehydrogenase family.</text>
</comment>
<dbReference type="Pfam" id="PF00441">
    <property type="entry name" value="Acyl-CoA_dh_1"/>
    <property type="match status" value="1"/>
</dbReference>
<name>A0A7Z0EF12_9MICO</name>
<dbReference type="InterPro" id="IPR036250">
    <property type="entry name" value="AcylCo_DH-like_C"/>
</dbReference>